<name>A0A2V3A6Q2_9BACI</name>
<evidence type="ECO:0000313" key="2">
    <source>
        <dbReference type="Proteomes" id="UP000247150"/>
    </source>
</evidence>
<dbReference type="EMBL" id="QGTW01000001">
    <property type="protein sequence ID" value="PWW32456.1"/>
    <property type="molecule type" value="Genomic_DNA"/>
</dbReference>
<organism evidence="1 2">
    <name type="scientific">Cytobacillus oceanisediminis</name>
    <dbReference type="NCBI Taxonomy" id="665099"/>
    <lineage>
        <taxon>Bacteria</taxon>
        <taxon>Bacillati</taxon>
        <taxon>Bacillota</taxon>
        <taxon>Bacilli</taxon>
        <taxon>Bacillales</taxon>
        <taxon>Bacillaceae</taxon>
        <taxon>Cytobacillus</taxon>
    </lineage>
</organism>
<comment type="caution">
    <text evidence="1">The sequence shown here is derived from an EMBL/GenBank/DDBJ whole genome shotgun (WGS) entry which is preliminary data.</text>
</comment>
<evidence type="ECO:0000313" key="1">
    <source>
        <dbReference type="EMBL" id="PWW32456.1"/>
    </source>
</evidence>
<gene>
    <name evidence="1" type="ORF">DFO73_101721</name>
</gene>
<proteinExistence type="predicted"/>
<accession>A0A2V3A6Q2</accession>
<sequence>MKTVTVSQLIFKKRLSMIEQRSLKDYVIKWLNYPEEKLDDILHLQYSEDVFGKLESKLESEITIHNNEYFRYITLTEDNQIIIGVLDSNKFLLHKILSLDELLA</sequence>
<reference evidence="1 2" key="1">
    <citation type="submission" date="2018-05" db="EMBL/GenBank/DDBJ databases">
        <title>Freshwater and sediment microbial communities from various areas in North America, analyzing microbe dynamics in response to fracking.</title>
        <authorList>
            <person name="Lamendella R."/>
        </authorList>
    </citation>
    <scope>NUCLEOTIDE SEQUENCE [LARGE SCALE GENOMIC DNA]</scope>
    <source>
        <strain evidence="1 2">15_TX</strain>
    </source>
</reference>
<protein>
    <submittedName>
        <fullName evidence="1">Uncharacterized protein</fullName>
    </submittedName>
</protein>
<dbReference type="AlphaFoldDB" id="A0A2V3A6Q2"/>
<dbReference type="OrthoDB" id="2870333at2"/>
<dbReference type="Proteomes" id="UP000247150">
    <property type="component" value="Unassembled WGS sequence"/>
</dbReference>
<dbReference type="RefSeq" id="WP_110063378.1">
    <property type="nucleotide sequence ID" value="NZ_QGTW01000001.1"/>
</dbReference>